<dbReference type="Gene3D" id="1.10.10.10">
    <property type="entry name" value="Winged helix-like DNA-binding domain superfamily/Winged helix DNA-binding domain"/>
    <property type="match status" value="1"/>
</dbReference>
<dbReference type="Pfam" id="PF13185">
    <property type="entry name" value="GAF_2"/>
    <property type="match status" value="1"/>
</dbReference>
<dbReference type="SMART" id="SM00065">
    <property type="entry name" value="GAF"/>
    <property type="match status" value="1"/>
</dbReference>
<dbReference type="Gene3D" id="3.30.450.40">
    <property type="match status" value="1"/>
</dbReference>
<dbReference type="GO" id="GO:0003723">
    <property type="term" value="F:RNA binding"/>
    <property type="evidence" value="ECO:0007669"/>
    <property type="project" value="InterPro"/>
</dbReference>
<gene>
    <name evidence="6" type="ORF">GA0070564_101917</name>
</gene>
<dbReference type="PIRSF" id="PIRSF036625">
    <property type="entry name" value="GAF_ANTAR"/>
    <property type="match status" value="1"/>
</dbReference>
<keyword evidence="4" id="KW-0804">Transcription</keyword>
<dbReference type="InterPro" id="IPR012074">
    <property type="entry name" value="GAF_ANTAR"/>
</dbReference>
<keyword evidence="2" id="KW-0418">Kinase</keyword>
<dbReference type="InterPro" id="IPR003018">
    <property type="entry name" value="GAF"/>
</dbReference>
<dbReference type="Pfam" id="PF03861">
    <property type="entry name" value="ANTAR"/>
    <property type="match status" value="1"/>
</dbReference>
<dbReference type="SMART" id="SM01012">
    <property type="entry name" value="ANTAR"/>
    <property type="match status" value="1"/>
</dbReference>
<evidence type="ECO:0000256" key="2">
    <source>
        <dbReference type="ARBA" id="ARBA00022777"/>
    </source>
</evidence>
<dbReference type="GO" id="GO:0016301">
    <property type="term" value="F:kinase activity"/>
    <property type="evidence" value="ECO:0007669"/>
    <property type="project" value="UniProtKB-KW"/>
</dbReference>
<dbReference type="AlphaFoldDB" id="A0A1C4V2S1"/>
<keyword evidence="3" id="KW-0805">Transcription regulation</keyword>
<dbReference type="InterPro" id="IPR029016">
    <property type="entry name" value="GAF-like_dom_sf"/>
</dbReference>
<reference evidence="7" key="1">
    <citation type="submission" date="2016-06" db="EMBL/GenBank/DDBJ databases">
        <authorList>
            <person name="Varghese N."/>
            <person name="Submissions Spin"/>
        </authorList>
    </citation>
    <scope>NUCLEOTIDE SEQUENCE [LARGE SCALE GENOMIC DNA]</scope>
    <source>
        <strain evidence="7">DSM 44830</strain>
    </source>
</reference>
<evidence type="ECO:0000256" key="1">
    <source>
        <dbReference type="ARBA" id="ARBA00022679"/>
    </source>
</evidence>
<feature type="domain" description="ANTAR" evidence="5">
    <location>
        <begin position="167"/>
        <end position="228"/>
    </location>
</feature>
<dbReference type="SUPFAM" id="SSF52172">
    <property type="entry name" value="CheY-like"/>
    <property type="match status" value="1"/>
</dbReference>
<dbReference type="Proteomes" id="UP000199504">
    <property type="component" value="Unassembled WGS sequence"/>
</dbReference>
<dbReference type="InterPro" id="IPR005561">
    <property type="entry name" value="ANTAR"/>
</dbReference>
<dbReference type="PROSITE" id="PS50921">
    <property type="entry name" value="ANTAR"/>
    <property type="match status" value="1"/>
</dbReference>
<proteinExistence type="predicted"/>
<protein>
    <submittedName>
        <fullName evidence="6">GAF domain-containing protein</fullName>
    </submittedName>
</protein>
<dbReference type="STRING" id="262898.GA0070564_101917"/>
<evidence type="ECO:0000313" key="6">
    <source>
        <dbReference type="EMBL" id="SCE78358.1"/>
    </source>
</evidence>
<sequence>MSRSPSAADLALAELGRIRLDEVTLPDVLGRVAELARNTVNGACEVSVTLIQGESKRTMAHTGEPALALDLVQYEDGSGPCLAASASGSSVSVPDTAADERWPDWSRRAREHGVGSSLSIGLPIQEAVVGALNVYGGPPHSFDAEAVTVAESFAAYAAVALANAHLYDSTSTLAEQMREAMRSRAVIEQAKGIIMGSRRCSPDEAFAVLARISQDSNRKVREVAEALVAGAVRQTSS</sequence>
<evidence type="ECO:0000313" key="7">
    <source>
        <dbReference type="Proteomes" id="UP000199504"/>
    </source>
</evidence>
<dbReference type="RefSeq" id="WP_091602875.1">
    <property type="nucleotide sequence ID" value="NZ_FMCX01000001.1"/>
</dbReference>
<name>A0A1C4V2S1_9ACTN</name>
<dbReference type="OrthoDB" id="3688893at2"/>
<dbReference type="InterPro" id="IPR036388">
    <property type="entry name" value="WH-like_DNA-bd_sf"/>
</dbReference>
<keyword evidence="7" id="KW-1185">Reference proteome</keyword>
<dbReference type="EMBL" id="FMCX01000001">
    <property type="protein sequence ID" value="SCE78358.1"/>
    <property type="molecule type" value="Genomic_DNA"/>
</dbReference>
<evidence type="ECO:0000259" key="5">
    <source>
        <dbReference type="PROSITE" id="PS50921"/>
    </source>
</evidence>
<dbReference type="SUPFAM" id="SSF55781">
    <property type="entry name" value="GAF domain-like"/>
    <property type="match status" value="1"/>
</dbReference>
<evidence type="ECO:0000256" key="4">
    <source>
        <dbReference type="ARBA" id="ARBA00023163"/>
    </source>
</evidence>
<keyword evidence="1" id="KW-0808">Transferase</keyword>
<evidence type="ECO:0000256" key="3">
    <source>
        <dbReference type="ARBA" id="ARBA00023015"/>
    </source>
</evidence>
<dbReference type="InterPro" id="IPR011006">
    <property type="entry name" value="CheY-like_superfamily"/>
</dbReference>
<organism evidence="6 7">
    <name type="scientific">Micromonospora mirobrigensis</name>
    <dbReference type="NCBI Taxonomy" id="262898"/>
    <lineage>
        <taxon>Bacteria</taxon>
        <taxon>Bacillati</taxon>
        <taxon>Actinomycetota</taxon>
        <taxon>Actinomycetes</taxon>
        <taxon>Micromonosporales</taxon>
        <taxon>Micromonosporaceae</taxon>
        <taxon>Micromonospora</taxon>
    </lineage>
</organism>
<accession>A0A1C4V2S1</accession>